<dbReference type="Pfam" id="PF06271">
    <property type="entry name" value="RDD"/>
    <property type="match status" value="1"/>
</dbReference>
<comment type="subcellular location">
    <subcellularLocation>
        <location evidence="1">Membrane</location>
        <topology evidence="1">Multi-pass membrane protein</topology>
    </subcellularLocation>
</comment>
<keyword evidence="2 6" id="KW-0812">Transmembrane</keyword>
<evidence type="ECO:0000256" key="1">
    <source>
        <dbReference type="ARBA" id="ARBA00004141"/>
    </source>
</evidence>
<evidence type="ECO:0000259" key="7">
    <source>
        <dbReference type="Pfam" id="PF06271"/>
    </source>
</evidence>
<evidence type="ECO:0000313" key="9">
    <source>
        <dbReference type="EMBL" id="CAB4667350.1"/>
    </source>
</evidence>
<evidence type="ECO:0000256" key="3">
    <source>
        <dbReference type="ARBA" id="ARBA00022989"/>
    </source>
</evidence>
<dbReference type="InterPro" id="IPR010432">
    <property type="entry name" value="RDD"/>
</dbReference>
<evidence type="ECO:0000313" key="11">
    <source>
        <dbReference type="EMBL" id="CAB5048683.1"/>
    </source>
</evidence>
<dbReference type="AlphaFoldDB" id="A0A6J6AI27"/>
<evidence type="ECO:0000313" key="10">
    <source>
        <dbReference type="EMBL" id="CAB4763847.1"/>
    </source>
</evidence>
<proteinExistence type="predicted"/>
<protein>
    <submittedName>
        <fullName evidence="8">Unannotated protein</fullName>
    </submittedName>
</protein>
<sequence>MSDPFSTPPPPPPSNGSGSSGTGVVPCGNGIRLWATVLDGLLFIVTCGIGWLIWDIVLWQQSTSPAKKMLNLKIVDINTGAPATMTQMLLREVLGKIILSTVTSGLTTLVGAILILVVPGRQGVWDYISKTTVVREA</sequence>
<feature type="region of interest" description="Disordered" evidence="5">
    <location>
        <begin position="1"/>
        <end position="21"/>
    </location>
</feature>
<dbReference type="EMBL" id="CAEZXA010000015">
    <property type="protein sequence ID" value="CAB4667350.1"/>
    <property type="molecule type" value="Genomic_DNA"/>
</dbReference>
<keyword evidence="3 6" id="KW-1133">Transmembrane helix</keyword>
<gene>
    <name evidence="9" type="ORF">UFOPK2334_00318</name>
    <name evidence="10" type="ORF">UFOPK2870_00853</name>
    <name evidence="8" type="ORF">UFOPK4179_01162</name>
    <name evidence="11" type="ORF">UFOPK4293_00698</name>
</gene>
<evidence type="ECO:0000313" key="8">
    <source>
        <dbReference type="EMBL" id="CAB4368362.1"/>
    </source>
</evidence>
<evidence type="ECO:0000256" key="5">
    <source>
        <dbReference type="SAM" id="MobiDB-lite"/>
    </source>
</evidence>
<evidence type="ECO:0000256" key="2">
    <source>
        <dbReference type="ARBA" id="ARBA00022692"/>
    </source>
</evidence>
<name>A0A6J6AI27_9ZZZZ</name>
<dbReference type="GO" id="GO:0016020">
    <property type="term" value="C:membrane"/>
    <property type="evidence" value="ECO:0007669"/>
    <property type="project" value="UniProtKB-SubCell"/>
</dbReference>
<evidence type="ECO:0000256" key="4">
    <source>
        <dbReference type="ARBA" id="ARBA00023136"/>
    </source>
</evidence>
<dbReference type="EMBL" id="CAFBQH010000034">
    <property type="protein sequence ID" value="CAB5048683.1"/>
    <property type="molecule type" value="Genomic_DNA"/>
</dbReference>
<feature type="transmembrane region" description="Helical" evidence="6">
    <location>
        <begin position="97"/>
        <end position="118"/>
    </location>
</feature>
<feature type="compositionally biased region" description="Pro residues" evidence="5">
    <location>
        <begin position="1"/>
        <end position="14"/>
    </location>
</feature>
<keyword evidence="4 6" id="KW-0472">Membrane</keyword>
<reference evidence="8" key="1">
    <citation type="submission" date="2020-05" db="EMBL/GenBank/DDBJ databases">
        <authorList>
            <person name="Chiriac C."/>
            <person name="Salcher M."/>
            <person name="Ghai R."/>
            <person name="Kavagutti S V."/>
        </authorList>
    </citation>
    <scope>NUCLEOTIDE SEQUENCE</scope>
</reference>
<accession>A0A6J6AI27</accession>
<feature type="transmembrane region" description="Helical" evidence="6">
    <location>
        <begin position="40"/>
        <end position="59"/>
    </location>
</feature>
<evidence type="ECO:0000256" key="6">
    <source>
        <dbReference type="SAM" id="Phobius"/>
    </source>
</evidence>
<dbReference type="EMBL" id="CAEZZL010000063">
    <property type="protein sequence ID" value="CAB4763847.1"/>
    <property type="molecule type" value="Genomic_DNA"/>
</dbReference>
<dbReference type="EMBL" id="CAETWZ010000135">
    <property type="protein sequence ID" value="CAB4368362.1"/>
    <property type="molecule type" value="Genomic_DNA"/>
</dbReference>
<feature type="domain" description="RDD" evidence="7">
    <location>
        <begin position="35"/>
        <end position="129"/>
    </location>
</feature>
<organism evidence="8">
    <name type="scientific">freshwater metagenome</name>
    <dbReference type="NCBI Taxonomy" id="449393"/>
    <lineage>
        <taxon>unclassified sequences</taxon>
        <taxon>metagenomes</taxon>
        <taxon>ecological metagenomes</taxon>
    </lineage>
</organism>